<accession>A0ABS0CV07</accession>
<feature type="compositionally biased region" description="Polar residues" evidence="1">
    <location>
        <begin position="675"/>
        <end position="696"/>
    </location>
</feature>
<dbReference type="EMBL" id="JADLQX010000018">
    <property type="protein sequence ID" value="MBF6300443.1"/>
    <property type="molecule type" value="Genomic_DNA"/>
</dbReference>
<organism evidence="2 3">
    <name type="scientific">Nocardia amamiensis</name>
    <dbReference type="NCBI Taxonomy" id="404578"/>
    <lineage>
        <taxon>Bacteria</taxon>
        <taxon>Bacillati</taxon>
        <taxon>Actinomycetota</taxon>
        <taxon>Actinomycetes</taxon>
        <taxon>Mycobacteriales</taxon>
        <taxon>Nocardiaceae</taxon>
        <taxon>Nocardia</taxon>
    </lineage>
</organism>
<sequence length="824" mass="88993">MARAVFLRLAPLLAARRSMRLWNPSLDGYNDCAQTLTRKLPDQPAAIPIYRDGRTRLLALDFDSTRDRIAAVDRDVHRCLAWIREAGGRAITDRSTSGGRHILIPLPLGVTLDLAEAESVVRLLAERLPALDITPMLNADSGCITPPGSRCKQGGYRRLDGSIDDALDTLATRSAPGFLPHLQQLVAGTAHATTTARTACTTPRAPRTADAIARGVQLWEGDGERARLRAEYHRQGPISATVEAFARDGVAPADGRWMTRAGRLDRSAARQSVLAAALVRGYCYLDVRAQLPAAGGSWRGFADAYRRYGRGADAAMRRDWVSACRWAERTVPEFLSIAHKTKDTGGSPGPRPSAHPHQRWLAAATLWAHTQWPRSRRRWAVLAVLQALAWASAVGGQVARSVPVVEFGGRSLSVAAGHLPESTVWGVLRELRELPGAPIFRIRPGQGLLADRYALVTPHHGGRPIRPNDGQIGRTWVEPVHPAWSVLGLHCRHVYELATREGLTTPADVFAAACISSSAGYNALALLTTAGLITHTHGRLQPGTTSLDDIAHAHGLHHRRIERLARHHQHRATWRHWLHQHTGRERAHPQLRIAAGQPRATGAATVLHRAEIGRHPDPCTDTAASSGPRRESARRAKCPPTVTTPSAVAVAPTAPGKSARGVRVVPETGSHEHTGSPSAQWARSSASTLGKPAHTTSDAICPSVASEIYVETSNVPIAGGRWLIEADSIVIYERPTGVKVASTVPAALLRNSPSWTRVSDTGWWRVMSRGEVPRSRKAHSVFGVSECNGRACGDEYQLGADVLVTTPVAGTPTLDTRAAAEPST</sequence>
<dbReference type="Proteomes" id="UP000702209">
    <property type="component" value="Unassembled WGS sequence"/>
</dbReference>
<gene>
    <name evidence="2" type="ORF">IU459_23270</name>
</gene>
<protein>
    <submittedName>
        <fullName evidence="2">Uncharacterized protein</fullName>
    </submittedName>
</protein>
<evidence type="ECO:0000256" key="1">
    <source>
        <dbReference type="SAM" id="MobiDB-lite"/>
    </source>
</evidence>
<name>A0ABS0CV07_9NOCA</name>
<feature type="region of interest" description="Disordered" evidence="1">
    <location>
        <begin position="611"/>
        <end position="696"/>
    </location>
</feature>
<reference evidence="2 3" key="1">
    <citation type="submission" date="2020-10" db="EMBL/GenBank/DDBJ databases">
        <title>Identification of Nocardia species via Next-generation sequencing and recognition of intraspecies genetic diversity.</title>
        <authorList>
            <person name="Li P."/>
            <person name="Li P."/>
            <person name="Lu B."/>
        </authorList>
    </citation>
    <scope>NUCLEOTIDE SEQUENCE [LARGE SCALE GENOMIC DNA]</scope>
    <source>
        <strain evidence="2 3">BJ06-0157</strain>
    </source>
</reference>
<keyword evidence="3" id="KW-1185">Reference proteome</keyword>
<feature type="compositionally biased region" description="Low complexity" evidence="1">
    <location>
        <begin position="639"/>
        <end position="655"/>
    </location>
</feature>
<proteinExistence type="predicted"/>
<evidence type="ECO:0000313" key="3">
    <source>
        <dbReference type="Proteomes" id="UP000702209"/>
    </source>
</evidence>
<comment type="caution">
    <text evidence="2">The sequence shown here is derived from an EMBL/GenBank/DDBJ whole genome shotgun (WGS) entry which is preliminary data.</text>
</comment>
<dbReference type="RefSeq" id="WP_195131688.1">
    <property type="nucleotide sequence ID" value="NZ_JADLQX010000018.1"/>
</dbReference>
<evidence type="ECO:0000313" key="2">
    <source>
        <dbReference type="EMBL" id="MBF6300443.1"/>
    </source>
</evidence>